<dbReference type="EMBL" id="CP056069">
    <property type="protein sequence ID" value="UKJ99984.2"/>
    <property type="molecule type" value="Genomic_DNA"/>
</dbReference>
<dbReference type="InterPro" id="IPR001650">
    <property type="entry name" value="Helicase_C-like"/>
</dbReference>
<name>A0A976QSV0_THEOR</name>
<dbReference type="Pfam" id="PF00176">
    <property type="entry name" value="SNF2-rel_dom"/>
    <property type="match status" value="2"/>
</dbReference>
<dbReference type="InterPro" id="IPR038718">
    <property type="entry name" value="SNF2-like_sf"/>
</dbReference>
<feature type="compositionally biased region" description="Basic and acidic residues" evidence="3">
    <location>
        <begin position="449"/>
        <end position="459"/>
    </location>
</feature>
<feature type="domain" description="Helicase ATP-binding" evidence="4">
    <location>
        <begin position="180"/>
        <end position="379"/>
    </location>
</feature>
<evidence type="ECO:0000313" key="6">
    <source>
        <dbReference type="EMBL" id="UKJ99984.2"/>
    </source>
</evidence>
<dbReference type="Pfam" id="PF00271">
    <property type="entry name" value="Helicase_C"/>
    <property type="match status" value="1"/>
</dbReference>
<dbReference type="Gene3D" id="3.40.50.10810">
    <property type="entry name" value="Tandem AAA-ATPase domain"/>
    <property type="match status" value="1"/>
</dbReference>
<dbReference type="GO" id="GO:0005524">
    <property type="term" value="F:ATP binding"/>
    <property type="evidence" value="ECO:0007669"/>
    <property type="project" value="InterPro"/>
</dbReference>
<dbReference type="InterPro" id="IPR049730">
    <property type="entry name" value="SNF2/RAD54-like_C"/>
</dbReference>
<evidence type="ECO:0000256" key="2">
    <source>
        <dbReference type="SAM" id="Coils"/>
    </source>
</evidence>
<dbReference type="InterPro" id="IPR050496">
    <property type="entry name" value="SNF2_RAD54_helicase_repair"/>
</dbReference>
<dbReference type="SMART" id="SM00487">
    <property type="entry name" value="DEXDc"/>
    <property type="match status" value="1"/>
</dbReference>
<protein>
    <submittedName>
        <fullName evidence="6">Uncharacterized protein</fullName>
    </submittedName>
</protein>
<dbReference type="InterPro" id="IPR000330">
    <property type="entry name" value="SNF2_N"/>
</dbReference>
<dbReference type="GO" id="GO:0005634">
    <property type="term" value="C:nucleus"/>
    <property type="evidence" value="ECO:0007669"/>
    <property type="project" value="TreeGrafter"/>
</dbReference>
<gene>
    <name evidence="6" type="ORF">MACK_000050</name>
</gene>
<dbReference type="Proteomes" id="UP000244811">
    <property type="component" value="Chromosome 1"/>
</dbReference>
<reference evidence="6" key="1">
    <citation type="submission" date="2022-07" db="EMBL/GenBank/DDBJ databases">
        <title>Evaluation of T. orientalis genome assembly methods using nanopore sequencing and analysis of variation between genomes.</title>
        <authorList>
            <person name="Yam J."/>
            <person name="Micallef M.L."/>
            <person name="Liu M."/>
            <person name="Djordjevic S.P."/>
            <person name="Bogema D.R."/>
            <person name="Jenkins C."/>
        </authorList>
    </citation>
    <scope>NUCLEOTIDE SEQUENCE</scope>
    <source>
        <strain evidence="6">Goon Nure</strain>
    </source>
</reference>
<dbReference type="GO" id="GO:0006283">
    <property type="term" value="P:transcription-coupled nucleotide-excision repair"/>
    <property type="evidence" value="ECO:0007669"/>
    <property type="project" value="TreeGrafter"/>
</dbReference>
<evidence type="ECO:0000256" key="1">
    <source>
        <dbReference type="ARBA" id="ARBA00022801"/>
    </source>
</evidence>
<dbReference type="PANTHER" id="PTHR45629">
    <property type="entry name" value="SNF2/RAD54 FAMILY MEMBER"/>
    <property type="match status" value="1"/>
</dbReference>
<dbReference type="SMART" id="SM00490">
    <property type="entry name" value="HELICc"/>
    <property type="match status" value="1"/>
</dbReference>
<keyword evidence="2" id="KW-0175">Coiled coil</keyword>
<dbReference type="PROSITE" id="PS51194">
    <property type="entry name" value="HELICASE_CTER"/>
    <property type="match status" value="1"/>
</dbReference>
<dbReference type="GO" id="GO:0008094">
    <property type="term" value="F:ATP-dependent activity, acting on DNA"/>
    <property type="evidence" value="ECO:0007669"/>
    <property type="project" value="TreeGrafter"/>
</dbReference>
<dbReference type="AlphaFoldDB" id="A0A976QSV0"/>
<sequence>MYISNLNIKEIDSSTLGEETCKKFNELQNLQYILNRLKQKLREKDKNYQKYKRFHDNILSIIQFKIVNDSITGDERVESGIQYQLIGENNIIINNEQLILEDLSHTNDVSRFNEPVKDEDTLGKEGFHGLDIGSDGPLSKKDIVVINEQRLVKLHDHIYIPLEYYNKLYIHQKKALNWLTKLHVNNLGGILADDMGLGKTITILSLINTLIYSSNLIVSTGGPDIEGVDNVYRIMIVCNVTLIEQWREEINKWIFSEIKLYILHSNYDVNTNYYSRDEKTVDNEMSSSDDFEHEDHVNDPRYIIYLVGYEYLRVNIEYINNYEWSYLILDEGQKIRNPNSLITLAVKTVKTPHRIVISGSPIQNNLIELWSLIDFILPNYLGSLNSFIEEFVVPISSNSLNNKHINRLKLLILPYIFRTLKSNIGTKNDLFSTLTDPRTVIDGNDNEGSDTKGFDKKQSGIEGKGGTDVEGDSDEKRVGDKQNKEQVELPNKVERIILCNLTVEQYKLYIDVLNKFKYSSKGMSNHGFKLTRDIRKLIGKELTRDKHILKVISTLRKICNHPKLFFKPISGLLDKSTNSRGPYLKEDASKSVGTGKCSSSKLNVCLKIIDIWYKEKSKVLVFTQTISMLSIIYNELLRTYKSDQIAILHGKISINNRNKVIEAFRNEESIFIMLLTTKVGGIGLNLTVATRIIIYDPDWNPMTDLQARERSYRIGQTKQVIIYRLITANTIEEKIYQRQLYKCYLTNKILNHNNVLFYNKYINNLQYILSYPPPPSGMSITREDGDYGGGSSYEVGRGNEVRMGEVTSPKTSAGKAKPSAEDEDHFYKLLISNDRNNNINSYIKYNDIISNIQQNAENNNYASLSLAKGSLLTSTTSVLSKNVDKNKQLLYNLKGKNNKNIRYIITNQILHYFNTNAREKITTNNLITYFKPIIPGTSEAYAQI</sequence>
<organism evidence="6 7">
    <name type="scientific">Theileria orientalis</name>
    <dbReference type="NCBI Taxonomy" id="68886"/>
    <lineage>
        <taxon>Eukaryota</taxon>
        <taxon>Sar</taxon>
        <taxon>Alveolata</taxon>
        <taxon>Apicomplexa</taxon>
        <taxon>Aconoidasida</taxon>
        <taxon>Piroplasmida</taxon>
        <taxon>Theileriidae</taxon>
        <taxon>Theileria</taxon>
    </lineage>
</organism>
<evidence type="ECO:0000313" key="7">
    <source>
        <dbReference type="Proteomes" id="UP000244811"/>
    </source>
</evidence>
<feature type="domain" description="Helicase C-terminal" evidence="5">
    <location>
        <begin position="607"/>
        <end position="766"/>
    </location>
</feature>
<dbReference type="GO" id="GO:0016787">
    <property type="term" value="F:hydrolase activity"/>
    <property type="evidence" value="ECO:0007669"/>
    <property type="project" value="UniProtKB-KW"/>
</dbReference>
<feature type="coiled-coil region" evidence="2">
    <location>
        <begin position="27"/>
        <end position="54"/>
    </location>
</feature>
<dbReference type="CDD" id="cd18793">
    <property type="entry name" value="SF2_C_SNF"/>
    <property type="match status" value="1"/>
</dbReference>
<evidence type="ECO:0000259" key="5">
    <source>
        <dbReference type="PROSITE" id="PS51194"/>
    </source>
</evidence>
<dbReference type="PANTHER" id="PTHR45629:SF7">
    <property type="entry name" value="DNA EXCISION REPAIR PROTEIN ERCC-6-RELATED"/>
    <property type="match status" value="1"/>
</dbReference>
<accession>A0A976QSV0</accession>
<dbReference type="SUPFAM" id="SSF52540">
    <property type="entry name" value="P-loop containing nucleoside triphosphate hydrolases"/>
    <property type="match status" value="2"/>
</dbReference>
<proteinExistence type="predicted"/>
<dbReference type="InterPro" id="IPR027417">
    <property type="entry name" value="P-loop_NTPase"/>
</dbReference>
<dbReference type="PROSITE" id="PS51192">
    <property type="entry name" value="HELICASE_ATP_BIND_1"/>
    <property type="match status" value="1"/>
</dbReference>
<feature type="region of interest" description="Disordered" evidence="3">
    <location>
        <begin position="441"/>
        <end position="485"/>
    </location>
</feature>
<evidence type="ECO:0000256" key="3">
    <source>
        <dbReference type="SAM" id="MobiDB-lite"/>
    </source>
</evidence>
<dbReference type="Gene3D" id="3.40.50.300">
    <property type="entry name" value="P-loop containing nucleotide triphosphate hydrolases"/>
    <property type="match status" value="1"/>
</dbReference>
<keyword evidence="1" id="KW-0378">Hydrolase</keyword>
<evidence type="ECO:0000259" key="4">
    <source>
        <dbReference type="PROSITE" id="PS51192"/>
    </source>
</evidence>
<feature type="compositionally biased region" description="Basic and acidic residues" evidence="3">
    <location>
        <begin position="474"/>
        <end position="485"/>
    </location>
</feature>
<dbReference type="InterPro" id="IPR014001">
    <property type="entry name" value="Helicase_ATP-bd"/>
</dbReference>